<protein>
    <submittedName>
        <fullName evidence="2">Anti-ECFsigma factor, ChrR</fullName>
    </submittedName>
</protein>
<dbReference type="CDD" id="cd20301">
    <property type="entry name" value="cupin_ChrR"/>
    <property type="match status" value="1"/>
</dbReference>
<dbReference type="InterPro" id="IPR012807">
    <property type="entry name" value="Anti-sigma_ChrR"/>
</dbReference>
<dbReference type="InterPro" id="IPR014710">
    <property type="entry name" value="RmlC-like_jellyroll"/>
</dbReference>
<dbReference type="Gene3D" id="2.60.120.10">
    <property type="entry name" value="Jelly Rolls"/>
    <property type="match status" value="1"/>
</dbReference>
<dbReference type="OrthoDB" id="2988517at2"/>
<proteinExistence type="predicted"/>
<dbReference type="NCBIfam" id="TIGR02451">
    <property type="entry name" value="anti_sig_ChrR"/>
    <property type="match status" value="1"/>
</dbReference>
<dbReference type="Gene3D" id="1.10.10.1320">
    <property type="entry name" value="Anti-sigma factor, zinc-finger domain"/>
    <property type="match status" value="1"/>
</dbReference>
<dbReference type="InterPro" id="IPR041916">
    <property type="entry name" value="Anti_sigma_zinc_sf"/>
</dbReference>
<name>A0A1I0QS99_9RHOB</name>
<dbReference type="STRING" id="1173584.SAMN05444851_2884"/>
<accession>A0A1I0QS99</accession>
<gene>
    <name evidence="2" type="ORF">SAMN05444851_2884</name>
</gene>
<dbReference type="Pfam" id="PF12973">
    <property type="entry name" value="Cupin_7"/>
    <property type="match status" value="1"/>
</dbReference>
<dbReference type="InterPro" id="IPR011051">
    <property type="entry name" value="RmlC_Cupin_sf"/>
</dbReference>
<dbReference type="InterPro" id="IPR025979">
    <property type="entry name" value="ChrR-like_cupin_dom"/>
</dbReference>
<reference evidence="2 3" key="1">
    <citation type="submission" date="2016-10" db="EMBL/GenBank/DDBJ databases">
        <authorList>
            <person name="de Groot N.N."/>
        </authorList>
    </citation>
    <scope>NUCLEOTIDE SEQUENCE [LARGE SCALE GENOMIC DNA]</scope>
    <source>
        <strain evidence="2 3">DSM 29439</strain>
    </source>
</reference>
<sequence>MTAITHHIPDAILAAYASGSLQHHYAVAVASHVSLCVQCRASLEAHQTMGGALLEVTERVAVSGNMKADLMAQLDAPVKSEPVYTRRGIYPGPVVAALKGQEPKWKSLGMGVRQSILSQDKQGSVRLLYIPGGQAVPDHGHNGLEMTLVLQGSFSDDTGRFGVGDIEIANEDLEHTPIADPGDPCICLAATDAPLRFNAFVPRLLQPLFRI</sequence>
<evidence type="ECO:0000313" key="2">
    <source>
        <dbReference type="EMBL" id="SEW30490.1"/>
    </source>
</evidence>
<dbReference type="SUPFAM" id="SSF51182">
    <property type="entry name" value="RmlC-like cupins"/>
    <property type="match status" value="1"/>
</dbReference>
<organism evidence="2 3">
    <name type="scientific">Aliiroseovarius sediminilitoris</name>
    <dbReference type="NCBI Taxonomy" id="1173584"/>
    <lineage>
        <taxon>Bacteria</taxon>
        <taxon>Pseudomonadati</taxon>
        <taxon>Pseudomonadota</taxon>
        <taxon>Alphaproteobacteria</taxon>
        <taxon>Rhodobacterales</taxon>
        <taxon>Paracoccaceae</taxon>
        <taxon>Aliiroseovarius</taxon>
    </lineage>
</organism>
<dbReference type="EMBL" id="FOJB01000001">
    <property type="protein sequence ID" value="SEW30490.1"/>
    <property type="molecule type" value="Genomic_DNA"/>
</dbReference>
<dbReference type="AlphaFoldDB" id="A0A1I0QS99"/>
<evidence type="ECO:0000259" key="1">
    <source>
        <dbReference type="Pfam" id="PF12973"/>
    </source>
</evidence>
<keyword evidence="3" id="KW-1185">Reference proteome</keyword>
<dbReference type="RefSeq" id="WP_091431580.1">
    <property type="nucleotide sequence ID" value="NZ_FOJB01000001.1"/>
</dbReference>
<evidence type="ECO:0000313" key="3">
    <source>
        <dbReference type="Proteomes" id="UP000199650"/>
    </source>
</evidence>
<feature type="domain" description="ChrR-like cupin" evidence="1">
    <location>
        <begin position="101"/>
        <end position="191"/>
    </location>
</feature>
<dbReference type="Proteomes" id="UP000199650">
    <property type="component" value="Unassembled WGS sequence"/>
</dbReference>